<gene>
    <name evidence="10" type="ORF">SAMN04488118_103180</name>
</gene>
<dbReference type="Proteomes" id="UP000198767">
    <property type="component" value="Unassembled WGS sequence"/>
</dbReference>
<dbReference type="InterPro" id="IPR000192">
    <property type="entry name" value="Aminotrans_V_dom"/>
</dbReference>
<reference evidence="10 11" key="1">
    <citation type="submission" date="2016-10" db="EMBL/GenBank/DDBJ databases">
        <authorList>
            <person name="de Groot N.N."/>
        </authorList>
    </citation>
    <scope>NUCLEOTIDE SEQUENCE [LARGE SCALE GENOMIC DNA]</scope>
    <source>
        <strain evidence="10 11">U95</strain>
    </source>
</reference>
<dbReference type="Pfam" id="PF00266">
    <property type="entry name" value="Aminotran_5"/>
    <property type="match status" value="1"/>
</dbReference>
<dbReference type="InterPro" id="IPR015424">
    <property type="entry name" value="PyrdxlP-dep_Trfase"/>
</dbReference>
<comment type="similarity">
    <text evidence="2 8">Belongs to the class-V pyridoxal-phosphate-dependent aminotransferase family. Csd subfamily.</text>
</comment>
<keyword evidence="4 8" id="KW-0808">Transferase</keyword>
<evidence type="ECO:0000256" key="5">
    <source>
        <dbReference type="ARBA" id="ARBA00022898"/>
    </source>
</evidence>
<evidence type="ECO:0000256" key="7">
    <source>
        <dbReference type="RuleBase" id="RU004504"/>
    </source>
</evidence>
<comment type="catalytic activity">
    <reaction evidence="6 8">
        <text>(sulfur carrier)-H + L-cysteine = (sulfur carrier)-SH + L-alanine</text>
        <dbReference type="Rhea" id="RHEA:43892"/>
        <dbReference type="Rhea" id="RHEA-COMP:14737"/>
        <dbReference type="Rhea" id="RHEA-COMP:14739"/>
        <dbReference type="ChEBI" id="CHEBI:29917"/>
        <dbReference type="ChEBI" id="CHEBI:35235"/>
        <dbReference type="ChEBI" id="CHEBI:57972"/>
        <dbReference type="ChEBI" id="CHEBI:64428"/>
        <dbReference type="EC" id="2.8.1.7"/>
    </reaction>
</comment>
<proteinExistence type="inferred from homology"/>
<dbReference type="NCBIfam" id="TIGR01979">
    <property type="entry name" value="sufS"/>
    <property type="match status" value="1"/>
</dbReference>
<dbReference type="InterPro" id="IPR015422">
    <property type="entry name" value="PyrdxlP-dep_Trfase_small"/>
</dbReference>
<dbReference type="PANTHER" id="PTHR43586:SF8">
    <property type="entry name" value="CYSTEINE DESULFURASE 1, CHLOROPLASTIC"/>
    <property type="match status" value="1"/>
</dbReference>
<dbReference type="PANTHER" id="PTHR43586">
    <property type="entry name" value="CYSTEINE DESULFURASE"/>
    <property type="match status" value="1"/>
</dbReference>
<dbReference type="InterPro" id="IPR020578">
    <property type="entry name" value="Aminotrans_V_PyrdxlP_BS"/>
</dbReference>
<feature type="domain" description="Aminotransferase class V" evidence="9">
    <location>
        <begin position="24"/>
        <end position="394"/>
    </location>
</feature>
<accession>A0A1G5Q7Y1</accession>
<evidence type="ECO:0000256" key="4">
    <source>
        <dbReference type="ARBA" id="ARBA00022679"/>
    </source>
</evidence>
<dbReference type="Gene3D" id="3.40.640.10">
    <property type="entry name" value="Type I PLP-dependent aspartate aminotransferase-like (Major domain)"/>
    <property type="match status" value="1"/>
</dbReference>
<protein>
    <recommendedName>
        <fullName evidence="3 8">Cysteine desulfurase</fullName>
        <ecNumber evidence="3 8">2.8.1.7</ecNumber>
    </recommendedName>
</protein>
<dbReference type="GO" id="GO:0006534">
    <property type="term" value="P:cysteine metabolic process"/>
    <property type="evidence" value="ECO:0007669"/>
    <property type="project" value="UniProtKB-UniRule"/>
</dbReference>
<keyword evidence="5 8" id="KW-0663">Pyridoxal phosphate</keyword>
<evidence type="ECO:0000259" key="9">
    <source>
        <dbReference type="Pfam" id="PF00266"/>
    </source>
</evidence>
<comment type="function">
    <text evidence="8">Catalyzes the removal of elemental sulfur and selenium atoms from L-cysteine, L-cystine, L-selenocysteine, and L-selenocystine to produce L-alanine.</text>
</comment>
<dbReference type="GO" id="GO:0030170">
    <property type="term" value="F:pyridoxal phosphate binding"/>
    <property type="evidence" value="ECO:0007669"/>
    <property type="project" value="UniProtKB-UniRule"/>
</dbReference>
<dbReference type="Gene3D" id="3.90.1150.10">
    <property type="entry name" value="Aspartate Aminotransferase, domain 1"/>
    <property type="match status" value="1"/>
</dbReference>
<dbReference type="GO" id="GO:0031071">
    <property type="term" value="F:cysteine desulfurase activity"/>
    <property type="evidence" value="ECO:0007669"/>
    <property type="project" value="UniProtKB-UniRule"/>
</dbReference>
<evidence type="ECO:0000256" key="2">
    <source>
        <dbReference type="ARBA" id="ARBA00010447"/>
    </source>
</evidence>
<keyword evidence="11" id="KW-1185">Reference proteome</keyword>
<dbReference type="STRING" id="1156985.SAMN04488118_103180"/>
<comment type="cofactor">
    <cofactor evidence="1 7">
        <name>pyridoxal 5'-phosphate</name>
        <dbReference type="ChEBI" id="CHEBI:597326"/>
    </cofactor>
</comment>
<name>A0A1G5Q7Y1_9RHOB</name>
<dbReference type="EC" id="2.8.1.7" evidence="3 8"/>
<dbReference type="OrthoDB" id="9804366at2"/>
<evidence type="ECO:0000256" key="3">
    <source>
        <dbReference type="ARBA" id="ARBA00012239"/>
    </source>
</evidence>
<dbReference type="CDD" id="cd06453">
    <property type="entry name" value="SufS_like"/>
    <property type="match status" value="1"/>
</dbReference>
<dbReference type="AlphaFoldDB" id="A0A1G5Q7Y1"/>
<evidence type="ECO:0000256" key="8">
    <source>
        <dbReference type="RuleBase" id="RU004506"/>
    </source>
</evidence>
<dbReference type="EMBL" id="FMWG01000003">
    <property type="protein sequence ID" value="SCZ57953.1"/>
    <property type="molecule type" value="Genomic_DNA"/>
</dbReference>
<dbReference type="InterPro" id="IPR015421">
    <property type="entry name" value="PyrdxlP-dep_Trfase_major"/>
</dbReference>
<dbReference type="RefSeq" id="WP_090217238.1">
    <property type="nucleotide sequence ID" value="NZ_FMWG01000003.1"/>
</dbReference>
<organism evidence="10 11">
    <name type="scientific">Epibacterium ulvae</name>
    <dbReference type="NCBI Taxonomy" id="1156985"/>
    <lineage>
        <taxon>Bacteria</taxon>
        <taxon>Pseudomonadati</taxon>
        <taxon>Pseudomonadota</taxon>
        <taxon>Alphaproteobacteria</taxon>
        <taxon>Rhodobacterales</taxon>
        <taxon>Roseobacteraceae</taxon>
        <taxon>Epibacterium</taxon>
    </lineage>
</organism>
<dbReference type="PROSITE" id="PS00595">
    <property type="entry name" value="AA_TRANSFER_CLASS_5"/>
    <property type="match status" value="1"/>
</dbReference>
<dbReference type="SUPFAM" id="SSF53383">
    <property type="entry name" value="PLP-dependent transferases"/>
    <property type="match status" value="1"/>
</dbReference>
<evidence type="ECO:0000313" key="11">
    <source>
        <dbReference type="Proteomes" id="UP000198767"/>
    </source>
</evidence>
<sequence length="406" mass="43830">MYDIEKIRADFPILSRKVNGKPLTYLDNGASAQKPQVVIDAIHQAYAHEYANVHRGLHYLSNLATEKYESVRGTVARFLNVSDENHIVLNSGTTEGINLVAYGWAMPHLEAGDEIILSVMEHHANIVPWHFLRERQGVVLKWVDVEPDGSLDPQAVLDAITPKTKLIAVTQCSNVLGTMVDVKAITVGAHEQGVPVLVDGSQGSVHMPVDLQDIGCDFYAITGHKLYGPSGSGAIYIHPDRMAEMRPFIGGGDMIKEVSKETVIYNDAPMKFEAGTPGIVQTIGLGVALDYLMDLGMENVAAHEAALRDYAQSKLAGLNWLNVQGNAPGKAAIFSFTLDGAAHAHDISTILDKKGVAVRAGHHCAGPLMEHLGVSATCRASFGLYNTKAEVDVLVDALELAHDLFA</sequence>
<evidence type="ECO:0000256" key="6">
    <source>
        <dbReference type="ARBA" id="ARBA00050776"/>
    </source>
</evidence>
<evidence type="ECO:0000256" key="1">
    <source>
        <dbReference type="ARBA" id="ARBA00001933"/>
    </source>
</evidence>
<evidence type="ECO:0000313" key="10">
    <source>
        <dbReference type="EMBL" id="SCZ57953.1"/>
    </source>
</evidence>
<dbReference type="InterPro" id="IPR010970">
    <property type="entry name" value="Cys_dSase_SufS"/>
</dbReference>